<dbReference type="Proteomes" id="UP000473574">
    <property type="component" value="Unassembled WGS sequence"/>
</dbReference>
<dbReference type="InterPro" id="IPR000847">
    <property type="entry name" value="LysR_HTH_N"/>
</dbReference>
<reference evidence="6 7" key="1">
    <citation type="journal article" date="2020" name="Microb. Ecol.">
        <title>Ecogenomics of the Marine Benthic Filamentous Cyanobacterium Adonisia.</title>
        <authorList>
            <person name="Walter J.M."/>
            <person name="Coutinho F.H."/>
            <person name="Leomil L."/>
            <person name="Hargreaves P.I."/>
            <person name="Campeao M.E."/>
            <person name="Vieira V.V."/>
            <person name="Silva B.S."/>
            <person name="Fistarol G.O."/>
            <person name="Salomon P.S."/>
            <person name="Sawabe T."/>
            <person name="Mino S."/>
            <person name="Hosokawa M."/>
            <person name="Miyashita H."/>
            <person name="Maruyama F."/>
            <person name="van Verk M.C."/>
            <person name="Dutilh B.E."/>
            <person name="Thompson C.C."/>
            <person name="Thompson F.L."/>
        </authorList>
    </citation>
    <scope>NUCLEOTIDE SEQUENCE [LARGE SCALE GENOMIC DNA]</scope>
    <source>
        <strain evidence="6 7">CCMR0082</strain>
    </source>
</reference>
<dbReference type="PANTHER" id="PTHR30419:SF8">
    <property type="entry name" value="NITROGEN ASSIMILATION TRANSCRIPTIONAL ACTIVATOR-RELATED"/>
    <property type="match status" value="1"/>
</dbReference>
<sequence length="325" mass="35136">MIVPGAVTIALAVRSVLLFSEQSSVAMNLGKIKLSQLRALVALATTQNFSEAALELNLSQSTISHSIAALESELGVIVVNRGRHGASLTPVGETICAKAQQMLQSLDDIGQLASQARGVEGGQVRIVAFRSMASNVLPSAIAKLHTTYPNIQVTITEMDELREFQQALIEGKADISVAELLPENDFETLPVINDPCIGLVPSSYSIESPQLTWDHLNKYPLITSVHGSCTHRINRVLKQVLPPVEAEYRVRTDSTIVGMVNQGLGIGILHKLSAHPIPKNVRVMQLPFKVFRPLGVSWPKDALLSPAVYAFLDVFKALQLEAPAA</sequence>
<evidence type="ECO:0000256" key="1">
    <source>
        <dbReference type="ARBA" id="ARBA00009437"/>
    </source>
</evidence>
<comment type="caution">
    <text evidence="6">The sequence shown here is derived from an EMBL/GenBank/DDBJ whole genome shotgun (WGS) entry which is preliminary data.</text>
</comment>
<proteinExistence type="inferred from homology"/>
<evidence type="ECO:0000313" key="6">
    <source>
        <dbReference type="EMBL" id="NEZ66379.1"/>
    </source>
</evidence>
<comment type="similarity">
    <text evidence="1">Belongs to the LysR transcriptional regulatory family.</text>
</comment>
<keyword evidence="3" id="KW-0238">DNA-binding</keyword>
<evidence type="ECO:0000313" key="7">
    <source>
        <dbReference type="Proteomes" id="UP000473574"/>
    </source>
</evidence>
<dbReference type="InterPro" id="IPR036390">
    <property type="entry name" value="WH_DNA-bd_sf"/>
</dbReference>
<evidence type="ECO:0000256" key="4">
    <source>
        <dbReference type="ARBA" id="ARBA00023163"/>
    </source>
</evidence>
<dbReference type="PANTHER" id="PTHR30419">
    <property type="entry name" value="HTH-TYPE TRANSCRIPTIONAL REGULATOR YBHD"/>
    <property type="match status" value="1"/>
</dbReference>
<dbReference type="Pfam" id="PF03466">
    <property type="entry name" value="LysR_substrate"/>
    <property type="match status" value="1"/>
</dbReference>
<dbReference type="PRINTS" id="PR00039">
    <property type="entry name" value="HTHLYSR"/>
</dbReference>
<keyword evidence="4" id="KW-0804">Transcription</keyword>
<dbReference type="Pfam" id="PF00126">
    <property type="entry name" value="HTH_1"/>
    <property type="match status" value="1"/>
</dbReference>
<evidence type="ECO:0000256" key="2">
    <source>
        <dbReference type="ARBA" id="ARBA00023015"/>
    </source>
</evidence>
<dbReference type="PROSITE" id="PS50931">
    <property type="entry name" value="HTH_LYSR"/>
    <property type="match status" value="1"/>
</dbReference>
<dbReference type="Gene3D" id="3.40.190.10">
    <property type="entry name" value="Periplasmic binding protein-like II"/>
    <property type="match status" value="2"/>
</dbReference>
<protein>
    <submittedName>
        <fullName evidence="6">LysR family transcriptional regulator</fullName>
    </submittedName>
</protein>
<dbReference type="CDD" id="cd05466">
    <property type="entry name" value="PBP2_LTTR_substrate"/>
    <property type="match status" value="1"/>
</dbReference>
<dbReference type="Gene3D" id="1.10.10.10">
    <property type="entry name" value="Winged helix-like DNA-binding domain superfamily/Winged helix DNA-binding domain"/>
    <property type="match status" value="1"/>
</dbReference>
<evidence type="ECO:0000259" key="5">
    <source>
        <dbReference type="PROSITE" id="PS50931"/>
    </source>
</evidence>
<dbReference type="GO" id="GO:0005829">
    <property type="term" value="C:cytosol"/>
    <property type="evidence" value="ECO:0007669"/>
    <property type="project" value="TreeGrafter"/>
</dbReference>
<organism evidence="6 7">
    <name type="scientific">Adonisia turfae CCMR0082</name>
    <dbReference type="NCBI Taxonomy" id="2304604"/>
    <lineage>
        <taxon>Bacteria</taxon>
        <taxon>Bacillati</taxon>
        <taxon>Cyanobacteriota</taxon>
        <taxon>Adonisia</taxon>
        <taxon>Adonisia turfae</taxon>
    </lineage>
</organism>
<dbReference type="GO" id="GO:0003677">
    <property type="term" value="F:DNA binding"/>
    <property type="evidence" value="ECO:0007669"/>
    <property type="project" value="UniProtKB-KW"/>
</dbReference>
<gene>
    <name evidence="6" type="ORF">D0962_27080</name>
</gene>
<dbReference type="InterPro" id="IPR036388">
    <property type="entry name" value="WH-like_DNA-bd_sf"/>
</dbReference>
<feature type="domain" description="HTH lysR-type" evidence="5">
    <location>
        <begin position="32"/>
        <end position="89"/>
    </location>
</feature>
<name>A0A6M0SD06_9CYAN</name>
<dbReference type="EMBL" id="QZCE01000002">
    <property type="protein sequence ID" value="NEZ66379.1"/>
    <property type="molecule type" value="Genomic_DNA"/>
</dbReference>
<dbReference type="SUPFAM" id="SSF46785">
    <property type="entry name" value="Winged helix' DNA-binding domain"/>
    <property type="match status" value="1"/>
</dbReference>
<accession>A0A6M0SD06</accession>
<dbReference type="GO" id="GO:0003700">
    <property type="term" value="F:DNA-binding transcription factor activity"/>
    <property type="evidence" value="ECO:0007669"/>
    <property type="project" value="InterPro"/>
</dbReference>
<keyword evidence="2" id="KW-0805">Transcription regulation</keyword>
<dbReference type="FunFam" id="1.10.10.10:FF:000001">
    <property type="entry name" value="LysR family transcriptional regulator"/>
    <property type="match status" value="1"/>
</dbReference>
<evidence type="ECO:0000256" key="3">
    <source>
        <dbReference type="ARBA" id="ARBA00023125"/>
    </source>
</evidence>
<dbReference type="AlphaFoldDB" id="A0A6M0SD06"/>
<dbReference type="InterPro" id="IPR050950">
    <property type="entry name" value="HTH-type_LysR_regulators"/>
</dbReference>
<dbReference type="InterPro" id="IPR005119">
    <property type="entry name" value="LysR_subst-bd"/>
</dbReference>
<dbReference type="SUPFAM" id="SSF53850">
    <property type="entry name" value="Periplasmic binding protein-like II"/>
    <property type="match status" value="1"/>
</dbReference>